<evidence type="ECO:0000313" key="2">
    <source>
        <dbReference type="EMBL" id="KGN81596.1"/>
    </source>
</evidence>
<dbReference type="AlphaFoldDB" id="A0A0A2ERU8"/>
<keyword evidence="3" id="KW-1185">Reference proteome</keyword>
<comment type="caution">
    <text evidence="2">The sequence shown here is derived from an EMBL/GenBank/DDBJ whole genome shotgun (WGS) entry which is preliminary data.</text>
</comment>
<accession>A0A0A2ERU8</accession>
<feature type="region of interest" description="Disordered" evidence="1">
    <location>
        <begin position="1"/>
        <end position="34"/>
    </location>
</feature>
<evidence type="ECO:0000313" key="3">
    <source>
        <dbReference type="Proteomes" id="UP000030125"/>
    </source>
</evidence>
<gene>
    <name evidence="2" type="ORF">HQ35_04280</name>
</gene>
<protein>
    <submittedName>
        <fullName evidence="2">Uncharacterized protein</fullName>
    </submittedName>
</protein>
<organism evidence="2 3">
    <name type="scientific">Porphyromonas cangingivalis</name>
    <dbReference type="NCBI Taxonomy" id="36874"/>
    <lineage>
        <taxon>Bacteria</taxon>
        <taxon>Pseudomonadati</taxon>
        <taxon>Bacteroidota</taxon>
        <taxon>Bacteroidia</taxon>
        <taxon>Bacteroidales</taxon>
        <taxon>Porphyromonadaceae</taxon>
        <taxon>Porphyromonas</taxon>
    </lineage>
</organism>
<dbReference type="OrthoDB" id="1012444at2"/>
<proteinExistence type="predicted"/>
<dbReference type="EMBL" id="JQJD01000025">
    <property type="protein sequence ID" value="KGN81596.1"/>
    <property type="molecule type" value="Genomic_DNA"/>
</dbReference>
<sequence>MANKFDNLVDHYDSQNHSGSTNPLNPVTPQDVEKETYTEEELRDVNAISVTIPDQNTPIVVFFGSQASGKTLALMRMIRFLESHDYQVIPEEVFRPKTDRHYARMCSELKNMVYNNYTPGGTDVISFMLVKVLNPVGQPVCQILEAPGEHYFDGSPNLNFPTYINAIRTSTNRKVWVFFVEQGWGEDQGERNLYAQKICSMQGLVSPNDKVVFLFNKADRQRERGQYDKTGKPRKELFFNQIKREYPGIFTRYQNTGLTKLLYGEYNFKATCFSSGIFNKTNDGREVWTLESDWYCSELWNAIK</sequence>
<evidence type="ECO:0000256" key="1">
    <source>
        <dbReference type="SAM" id="MobiDB-lite"/>
    </source>
</evidence>
<name>A0A0A2ERU8_PORCN</name>
<feature type="compositionally biased region" description="Polar residues" evidence="1">
    <location>
        <begin position="15"/>
        <end position="28"/>
    </location>
</feature>
<dbReference type="RefSeq" id="WP_036851299.1">
    <property type="nucleotide sequence ID" value="NZ_JQJD01000025.1"/>
</dbReference>
<dbReference type="Proteomes" id="UP000030125">
    <property type="component" value="Unassembled WGS sequence"/>
</dbReference>
<reference evidence="2 3" key="1">
    <citation type="submission" date="2014-08" db="EMBL/GenBank/DDBJ databases">
        <title>Porphyromonas cangingivalis strain:COT-109_OH1386 Genome sequencing.</title>
        <authorList>
            <person name="Wallis C."/>
            <person name="Deusch O."/>
            <person name="O'Flynn C."/>
            <person name="Davis I."/>
            <person name="Jospin G."/>
            <person name="Darling A.E."/>
            <person name="Coil D.A."/>
            <person name="Alexiev A."/>
            <person name="Horsfall A."/>
            <person name="Kirkwood N."/>
            <person name="Harris S."/>
            <person name="Eisen J.A."/>
        </authorList>
    </citation>
    <scope>NUCLEOTIDE SEQUENCE [LARGE SCALE GENOMIC DNA]</scope>
    <source>
        <strain evidence="3">COT-109 OH1386</strain>
    </source>
</reference>